<dbReference type="KEGG" id="rher:EHE19_002480"/>
<gene>
    <name evidence="1" type="ORF">EHE19_002480</name>
</gene>
<organism evidence="1 2">
    <name type="scientific">Ruminiclostridium herbifermentans</name>
    <dbReference type="NCBI Taxonomy" id="2488810"/>
    <lineage>
        <taxon>Bacteria</taxon>
        <taxon>Bacillati</taxon>
        <taxon>Bacillota</taxon>
        <taxon>Clostridia</taxon>
        <taxon>Eubacteriales</taxon>
        <taxon>Oscillospiraceae</taxon>
        <taxon>Ruminiclostridium</taxon>
    </lineage>
</organism>
<protein>
    <submittedName>
        <fullName evidence="1">Uncharacterized protein</fullName>
    </submittedName>
</protein>
<dbReference type="Proteomes" id="UP000306409">
    <property type="component" value="Chromosome"/>
</dbReference>
<name>A0A4U7JHD9_9FIRM</name>
<proteinExistence type="predicted"/>
<evidence type="ECO:0000313" key="2">
    <source>
        <dbReference type="Proteomes" id="UP000306409"/>
    </source>
</evidence>
<evidence type="ECO:0000313" key="1">
    <source>
        <dbReference type="EMBL" id="QNU68717.1"/>
    </source>
</evidence>
<accession>A0A4U7JHD9</accession>
<keyword evidence="2" id="KW-1185">Reference proteome</keyword>
<reference evidence="1 2" key="1">
    <citation type="submission" date="2020-09" db="EMBL/GenBank/DDBJ databases">
        <title>Characterization and genome sequencing of Ruminiclostridium sp. nov. MA18.</title>
        <authorList>
            <person name="Rettenmaier R."/>
            <person name="Kowollik M.-L."/>
            <person name="Liebl W."/>
            <person name="Zverlov V."/>
        </authorList>
    </citation>
    <scope>NUCLEOTIDE SEQUENCE [LARGE SCALE GENOMIC DNA]</scope>
    <source>
        <strain evidence="1 2">MA18</strain>
    </source>
</reference>
<dbReference type="EMBL" id="CP061336">
    <property type="protein sequence ID" value="QNU68717.1"/>
    <property type="molecule type" value="Genomic_DNA"/>
</dbReference>
<sequence>MRGGEATKAKYQAK</sequence>